<protein>
    <recommendedName>
        <fullName evidence="9">Glycosyltransferase RgtA/B/C/D-like domain-containing protein</fullName>
    </recommendedName>
</protein>
<dbReference type="Pfam" id="PF13231">
    <property type="entry name" value="PMT_2"/>
    <property type="match status" value="1"/>
</dbReference>
<keyword evidence="3" id="KW-0328">Glycosyltransferase</keyword>
<evidence type="ECO:0000256" key="8">
    <source>
        <dbReference type="SAM" id="Phobius"/>
    </source>
</evidence>
<feature type="transmembrane region" description="Helical" evidence="8">
    <location>
        <begin position="268"/>
        <end position="288"/>
    </location>
</feature>
<keyword evidence="5 8" id="KW-0812">Transmembrane</keyword>
<feature type="transmembrane region" description="Helical" evidence="8">
    <location>
        <begin position="73"/>
        <end position="94"/>
    </location>
</feature>
<dbReference type="PATRIC" id="fig|742725.3.peg.2305"/>
<evidence type="ECO:0000256" key="7">
    <source>
        <dbReference type="ARBA" id="ARBA00023136"/>
    </source>
</evidence>
<feature type="transmembrane region" description="Helical" evidence="8">
    <location>
        <begin position="317"/>
        <end position="338"/>
    </location>
</feature>
<dbReference type="RefSeq" id="WP_009135043.1">
    <property type="nucleotide sequence ID" value="NZ_CP102250.1"/>
</dbReference>
<evidence type="ECO:0000256" key="4">
    <source>
        <dbReference type="ARBA" id="ARBA00022679"/>
    </source>
</evidence>
<dbReference type="InterPro" id="IPR038731">
    <property type="entry name" value="RgtA/B/C-like"/>
</dbReference>
<dbReference type="GO" id="GO:0009103">
    <property type="term" value="P:lipopolysaccharide biosynthetic process"/>
    <property type="evidence" value="ECO:0007669"/>
    <property type="project" value="UniProtKB-ARBA"/>
</dbReference>
<organism evidence="10 11">
    <name type="scientific">Alistipes indistinctus YIT 12060</name>
    <dbReference type="NCBI Taxonomy" id="742725"/>
    <lineage>
        <taxon>Bacteria</taxon>
        <taxon>Pseudomonadati</taxon>
        <taxon>Bacteroidota</taxon>
        <taxon>Bacteroidia</taxon>
        <taxon>Bacteroidales</taxon>
        <taxon>Rikenellaceae</taxon>
        <taxon>Alistipes</taxon>
    </lineage>
</organism>
<gene>
    <name evidence="10" type="ORF">HMPREF9450_02237</name>
</gene>
<feature type="transmembrane region" description="Helical" evidence="8">
    <location>
        <begin position="190"/>
        <end position="209"/>
    </location>
</feature>
<evidence type="ECO:0000256" key="2">
    <source>
        <dbReference type="ARBA" id="ARBA00022475"/>
    </source>
</evidence>
<dbReference type="Proteomes" id="UP000006008">
    <property type="component" value="Unassembled WGS sequence"/>
</dbReference>
<evidence type="ECO:0000259" key="9">
    <source>
        <dbReference type="Pfam" id="PF13231"/>
    </source>
</evidence>
<accession>G5H9F1</accession>
<dbReference type="GO" id="GO:0005886">
    <property type="term" value="C:plasma membrane"/>
    <property type="evidence" value="ECO:0007669"/>
    <property type="project" value="UniProtKB-SubCell"/>
</dbReference>
<feature type="domain" description="Glycosyltransferase RgtA/B/C/D-like" evidence="9">
    <location>
        <begin position="54"/>
        <end position="207"/>
    </location>
</feature>
<keyword evidence="11" id="KW-1185">Reference proteome</keyword>
<dbReference type="GeneID" id="92814743"/>
<feature type="transmembrane region" description="Helical" evidence="8">
    <location>
        <begin position="235"/>
        <end position="256"/>
    </location>
</feature>
<dbReference type="STRING" id="742725.HMPREF9450_02237"/>
<keyword evidence="7 8" id="KW-0472">Membrane</keyword>
<evidence type="ECO:0000256" key="3">
    <source>
        <dbReference type="ARBA" id="ARBA00022676"/>
    </source>
</evidence>
<reference evidence="10 11" key="1">
    <citation type="submission" date="2011-08" db="EMBL/GenBank/DDBJ databases">
        <title>The Genome Sequence of Alistipes indistinctus YIT 12060.</title>
        <authorList>
            <consortium name="The Broad Institute Genome Sequencing Platform"/>
            <person name="Earl A."/>
            <person name="Ward D."/>
            <person name="Feldgarden M."/>
            <person name="Gevers D."/>
            <person name="Morotomi M."/>
            <person name="Young S.K."/>
            <person name="Zeng Q."/>
            <person name="Gargeya S."/>
            <person name="Fitzgerald M."/>
            <person name="Haas B."/>
            <person name="Abouelleil A."/>
            <person name="Alvarado L."/>
            <person name="Arachchi H.M."/>
            <person name="Berlin A."/>
            <person name="Brown A."/>
            <person name="Chapman S.B."/>
            <person name="Chen Z."/>
            <person name="Dunbar C."/>
            <person name="Freedman E."/>
            <person name="Gearin G."/>
            <person name="Gellesch M."/>
            <person name="Goldberg J."/>
            <person name="Griggs A."/>
            <person name="Gujja S."/>
            <person name="Heiman D."/>
            <person name="Howarth C."/>
            <person name="Larson L."/>
            <person name="Lui A."/>
            <person name="MacDonald P.J.P."/>
            <person name="Montmayeur A."/>
            <person name="Murphy C."/>
            <person name="Neiman D."/>
            <person name="Pearson M."/>
            <person name="Priest M."/>
            <person name="Roberts A."/>
            <person name="Saif S."/>
            <person name="Shea T."/>
            <person name="Shenoy N."/>
            <person name="Sisk P."/>
            <person name="Stolte C."/>
            <person name="Sykes S."/>
            <person name="Wortman J."/>
            <person name="Nusbaum C."/>
            <person name="Birren B."/>
        </authorList>
    </citation>
    <scope>NUCLEOTIDE SEQUENCE [LARGE SCALE GENOMIC DNA]</scope>
    <source>
        <strain evidence="10 11">YIT 12060</strain>
    </source>
</reference>
<dbReference type="PANTHER" id="PTHR33908">
    <property type="entry name" value="MANNOSYLTRANSFERASE YKCB-RELATED"/>
    <property type="match status" value="1"/>
</dbReference>
<name>G5H9F1_9BACT</name>
<dbReference type="HOGENOM" id="CLU_016165_2_0_10"/>
<dbReference type="AlphaFoldDB" id="G5H9F1"/>
<dbReference type="OrthoDB" id="9813729at2"/>
<dbReference type="InterPro" id="IPR050297">
    <property type="entry name" value="LipidA_mod_glycosyltrf_83"/>
</dbReference>
<comment type="caution">
    <text evidence="10">The sequence shown here is derived from an EMBL/GenBank/DDBJ whole genome shotgun (WGS) entry which is preliminary data.</text>
</comment>
<proteinExistence type="predicted"/>
<dbReference type="EMBL" id="ADLD01000013">
    <property type="protein sequence ID" value="EHB92188.1"/>
    <property type="molecule type" value="Genomic_DNA"/>
</dbReference>
<feature type="transmembrane region" description="Helical" evidence="8">
    <location>
        <begin position="106"/>
        <end position="139"/>
    </location>
</feature>
<dbReference type="GO" id="GO:0016763">
    <property type="term" value="F:pentosyltransferase activity"/>
    <property type="evidence" value="ECO:0007669"/>
    <property type="project" value="TreeGrafter"/>
</dbReference>
<dbReference type="eggNOG" id="COG1807">
    <property type="taxonomic scope" value="Bacteria"/>
</dbReference>
<sequence>MRALQKIKNPETLVWLGLGLWWIVNLVQAGCTELADDEAYYHMFAGRLAWGYFDHPPMTALLVHLGGFLGGEIGVRFFFTVLQPIYLFALWRIIRPRETTVRDAGLFLLIAAAMPILQLYGFIAVPDGPLMLFTALFLWSYKYFTERSNWLAVLFIAVSLAGLAYSKYHGALVFLFTVLSNLRLLKNPKFYAACLLAALLVIPHLWWQYAHDWVSLRYHLAGRNRDFEFGFVTEYLLNLFAIFNPFLFPVFIAAWWKNRAVRPVDRALSCIAAGFILFFLSSTLRGYVQPQWEIPATFGIIALLFGFIREREKLRHYTLWVCWITLALVALTRIEMIFNPLGIKFQVFDNRETYAQLADTAQGRPIIFNGSYTAAAKYHFYTGGESYAQPVVTYRTSHYQLRDDDTRMAGRAVLTEVLDSTPGAQEIKLANGKKFHYLVADPFIPVRKIIAEITGLPPTVNQGDSLHLDVTLHNPYPYVYILEKGTSGSETANGTFGKQVPVPAAGTSNSTVNSGTEVEPVKHGTAPRLWPLTVNIVWRHLGDSVLIVPLGGISGVLPPEGKLQFHATTVVPELRPGKRYETGIMLTDSPMLSWFNGTAQEVRVEKKRLASQQLP</sequence>
<evidence type="ECO:0000313" key="10">
    <source>
        <dbReference type="EMBL" id="EHB92188.1"/>
    </source>
</evidence>
<keyword evidence="4" id="KW-0808">Transferase</keyword>
<keyword evidence="2" id="KW-1003">Cell membrane</keyword>
<evidence type="ECO:0000313" key="11">
    <source>
        <dbReference type="Proteomes" id="UP000006008"/>
    </source>
</evidence>
<keyword evidence="6 8" id="KW-1133">Transmembrane helix</keyword>
<evidence type="ECO:0000256" key="6">
    <source>
        <dbReference type="ARBA" id="ARBA00022989"/>
    </source>
</evidence>
<dbReference type="PANTHER" id="PTHR33908:SF11">
    <property type="entry name" value="MEMBRANE PROTEIN"/>
    <property type="match status" value="1"/>
</dbReference>
<evidence type="ECO:0000256" key="5">
    <source>
        <dbReference type="ARBA" id="ARBA00022692"/>
    </source>
</evidence>
<evidence type="ECO:0000256" key="1">
    <source>
        <dbReference type="ARBA" id="ARBA00004651"/>
    </source>
</evidence>
<feature type="transmembrane region" description="Helical" evidence="8">
    <location>
        <begin position="151"/>
        <end position="178"/>
    </location>
</feature>
<feature type="transmembrane region" description="Helical" evidence="8">
    <location>
        <begin position="294"/>
        <end position="310"/>
    </location>
</feature>
<comment type="subcellular location">
    <subcellularLocation>
        <location evidence="1">Cell membrane</location>
        <topology evidence="1">Multi-pass membrane protein</topology>
    </subcellularLocation>
</comment>